<dbReference type="Gene3D" id="3.40.50.720">
    <property type="entry name" value="NAD(P)-binding Rossmann-like Domain"/>
    <property type="match status" value="1"/>
</dbReference>
<dbReference type="InterPro" id="IPR002347">
    <property type="entry name" value="SDR_fam"/>
</dbReference>
<dbReference type="InterPro" id="IPR036291">
    <property type="entry name" value="NAD(P)-bd_dom_sf"/>
</dbReference>
<dbReference type="Proteomes" id="UP000199125">
    <property type="component" value="Unassembled WGS sequence"/>
</dbReference>
<dbReference type="FunFam" id="3.40.50.720:FF:000642">
    <property type="entry name" value="Short-chain dehydrogenase/reductase SDR"/>
    <property type="match status" value="1"/>
</dbReference>
<dbReference type="STRING" id="65735.SAMN04488075_1837"/>
<accession>A0A1H6MBN7</accession>
<dbReference type="EMBL" id="FNXG01000003">
    <property type="protein sequence ID" value="SEH95157.1"/>
    <property type="molecule type" value="Genomic_DNA"/>
</dbReference>
<evidence type="ECO:0000313" key="3">
    <source>
        <dbReference type="Proteomes" id="UP000199125"/>
    </source>
</evidence>
<dbReference type="OrthoDB" id="9804774at2"/>
<dbReference type="SUPFAM" id="SSF51735">
    <property type="entry name" value="NAD(P)-binding Rossmann-fold domains"/>
    <property type="match status" value="1"/>
</dbReference>
<organism evidence="2 3">
    <name type="scientific">Paracoccus alkenifer</name>
    <dbReference type="NCBI Taxonomy" id="65735"/>
    <lineage>
        <taxon>Bacteria</taxon>
        <taxon>Pseudomonadati</taxon>
        <taxon>Pseudomonadota</taxon>
        <taxon>Alphaproteobacteria</taxon>
        <taxon>Rhodobacterales</taxon>
        <taxon>Paracoccaceae</taxon>
        <taxon>Paracoccus</taxon>
    </lineage>
</organism>
<dbReference type="PANTHER" id="PTHR42879:SF6">
    <property type="entry name" value="NADPH-DEPENDENT REDUCTASE BACG"/>
    <property type="match status" value="1"/>
</dbReference>
<comment type="similarity">
    <text evidence="1">Belongs to the short-chain dehydrogenases/reductases (SDR) family.</text>
</comment>
<dbReference type="InterPro" id="IPR050259">
    <property type="entry name" value="SDR"/>
</dbReference>
<sequence length="260" mass="26493">MDLGIRGKKALVCAASKGLGRGCAEALAAEGVDLVINARGAEALTSTAQAIAAAHGVQVIPVAADITTPEGRALVLDALGGQADILVTNAGGPPPGHWTDWSREDFISAIDANMLSAIALMQALVPGMMERGWGRVVNITSAAVRAPIGPLGLSNTARTGLTGFVAGMSRQVAEKGVCVNNLLPGFHDTDRATALDQGTAGTEGISAAQARARREATIPARAYGRPEDFGAACAFLCSQHARFIVGQNLLLDGGALSATM</sequence>
<protein>
    <submittedName>
        <fullName evidence="2">3-oxoacyl-[acyl-carrier protein] reductase</fullName>
    </submittedName>
</protein>
<dbReference type="Pfam" id="PF13561">
    <property type="entry name" value="adh_short_C2"/>
    <property type="match status" value="1"/>
</dbReference>
<dbReference type="PANTHER" id="PTHR42879">
    <property type="entry name" value="3-OXOACYL-(ACYL-CARRIER-PROTEIN) REDUCTASE"/>
    <property type="match status" value="1"/>
</dbReference>
<evidence type="ECO:0000313" key="2">
    <source>
        <dbReference type="EMBL" id="SEH95157.1"/>
    </source>
</evidence>
<gene>
    <name evidence="2" type="ORF">SAMN04488075_1837</name>
</gene>
<evidence type="ECO:0000256" key="1">
    <source>
        <dbReference type="ARBA" id="ARBA00006484"/>
    </source>
</evidence>
<dbReference type="RefSeq" id="WP_090847663.1">
    <property type="nucleotide sequence ID" value="NZ_FNXG01000003.1"/>
</dbReference>
<keyword evidence="3" id="KW-1185">Reference proteome</keyword>
<name>A0A1H6MBN7_9RHOB</name>
<reference evidence="3" key="1">
    <citation type="submission" date="2016-10" db="EMBL/GenBank/DDBJ databases">
        <authorList>
            <person name="Varghese N."/>
            <person name="Submissions S."/>
        </authorList>
    </citation>
    <scope>NUCLEOTIDE SEQUENCE [LARGE SCALE GENOMIC DNA]</scope>
    <source>
        <strain evidence="3">DSM 11593</strain>
    </source>
</reference>
<dbReference type="AlphaFoldDB" id="A0A1H6MBN7"/>
<proteinExistence type="inferred from homology"/>
<dbReference type="PRINTS" id="PR00081">
    <property type="entry name" value="GDHRDH"/>
</dbReference>